<organism evidence="1 2">
    <name type="scientific">Psychroflexus lacisalsi</name>
    <dbReference type="NCBI Taxonomy" id="503928"/>
    <lineage>
        <taxon>Bacteria</taxon>
        <taxon>Pseudomonadati</taxon>
        <taxon>Bacteroidota</taxon>
        <taxon>Flavobacteriia</taxon>
        <taxon>Flavobacteriales</taxon>
        <taxon>Flavobacteriaceae</taxon>
        <taxon>Psychroflexus</taxon>
    </lineage>
</organism>
<sequence>MKKLIFITLFLICNIGFSQYDIKTVNRPDGVTMKYFSPAPVVIADSHEAGLSLYKNVKTKQYFLTTTVLFKKQSPSKLSGNLAIQTVGTEGLSLSPVWHKLINMNGQNVATSMYLLTDKDIDQLKINEIKLISFNAYDQPVGLNLTKNKDLLIIELSKLSRL</sequence>
<name>A0ABN1K1H9_9FLAO</name>
<accession>A0ABN1K1H9</accession>
<reference evidence="1 2" key="1">
    <citation type="journal article" date="2019" name="Int. J. Syst. Evol. Microbiol.">
        <title>The Global Catalogue of Microorganisms (GCM) 10K type strain sequencing project: providing services to taxonomists for standard genome sequencing and annotation.</title>
        <authorList>
            <consortium name="The Broad Institute Genomics Platform"/>
            <consortium name="The Broad Institute Genome Sequencing Center for Infectious Disease"/>
            <person name="Wu L."/>
            <person name="Ma J."/>
        </authorList>
    </citation>
    <scope>NUCLEOTIDE SEQUENCE [LARGE SCALE GENOMIC DNA]</scope>
    <source>
        <strain evidence="1 2">JCM 16231</strain>
    </source>
</reference>
<protein>
    <recommendedName>
        <fullName evidence="3">Lipid/polyisoprenoid-binding YceI-like domain-containing protein</fullName>
    </recommendedName>
</protein>
<dbReference type="Proteomes" id="UP001500185">
    <property type="component" value="Unassembled WGS sequence"/>
</dbReference>
<dbReference type="EMBL" id="BAAAGG010000002">
    <property type="protein sequence ID" value="GAA0752132.1"/>
    <property type="molecule type" value="Genomic_DNA"/>
</dbReference>
<keyword evidence="2" id="KW-1185">Reference proteome</keyword>
<comment type="caution">
    <text evidence="1">The sequence shown here is derived from an EMBL/GenBank/DDBJ whole genome shotgun (WGS) entry which is preliminary data.</text>
</comment>
<gene>
    <name evidence="1" type="ORF">GCM10009433_02940</name>
</gene>
<evidence type="ECO:0008006" key="3">
    <source>
        <dbReference type="Google" id="ProtNLM"/>
    </source>
</evidence>
<proteinExistence type="predicted"/>
<dbReference type="RefSeq" id="WP_224455238.1">
    <property type="nucleotide sequence ID" value="NZ_BAAAGG010000002.1"/>
</dbReference>
<evidence type="ECO:0000313" key="2">
    <source>
        <dbReference type="Proteomes" id="UP001500185"/>
    </source>
</evidence>
<evidence type="ECO:0000313" key="1">
    <source>
        <dbReference type="EMBL" id="GAA0752132.1"/>
    </source>
</evidence>